<keyword evidence="2" id="KW-0812">Transmembrane</keyword>
<gene>
    <name evidence="3" type="ORF">Ssi02_50740</name>
</gene>
<dbReference type="RefSeq" id="WP_204029731.1">
    <property type="nucleotide sequence ID" value="NZ_BOOW01000031.1"/>
</dbReference>
<keyword evidence="2" id="KW-1133">Transmembrane helix</keyword>
<protein>
    <submittedName>
        <fullName evidence="3">Uncharacterized protein</fullName>
    </submittedName>
</protein>
<feature type="transmembrane region" description="Helical" evidence="2">
    <location>
        <begin position="37"/>
        <end position="55"/>
    </location>
</feature>
<keyword evidence="4" id="KW-1185">Reference proteome</keyword>
<sequence>MENPRGGDESKGGEEECDECSSSRPGEERRYRRWHGWLVRISTGTTALIQLYLAIRAGWPEL</sequence>
<keyword evidence="2" id="KW-0472">Membrane</keyword>
<comment type="caution">
    <text evidence="3">The sequence shown here is derived from an EMBL/GenBank/DDBJ whole genome shotgun (WGS) entry which is preliminary data.</text>
</comment>
<dbReference type="AlphaFoldDB" id="A0A919RJA5"/>
<evidence type="ECO:0000313" key="4">
    <source>
        <dbReference type="Proteomes" id="UP000606172"/>
    </source>
</evidence>
<evidence type="ECO:0000256" key="2">
    <source>
        <dbReference type="SAM" id="Phobius"/>
    </source>
</evidence>
<evidence type="ECO:0000313" key="3">
    <source>
        <dbReference type="EMBL" id="GII94843.1"/>
    </source>
</evidence>
<feature type="compositionally biased region" description="Basic and acidic residues" evidence="1">
    <location>
        <begin position="1"/>
        <end position="14"/>
    </location>
</feature>
<proteinExistence type="predicted"/>
<accession>A0A919RJA5</accession>
<feature type="region of interest" description="Disordered" evidence="1">
    <location>
        <begin position="1"/>
        <end position="29"/>
    </location>
</feature>
<dbReference type="EMBL" id="BOOW01000031">
    <property type="protein sequence ID" value="GII94843.1"/>
    <property type="molecule type" value="Genomic_DNA"/>
</dbReference>
<name>A0A919RJA5_9ACTN</name>
<reference evidence="3" key="1">
    <citation type="submission" date="2021-01" db="EMBL/GenBank/DDBJ databases">
        <title>Whole genome shotgun sequence of Sinosporangium siamense NBRC 109515.</title>
        <authorList>
            <person name="Komaki H."/>
            <person name="Tamura T."/>
        </authorList>
    </citation>
    <scope>NUCLEOTIDE SEQUENCE</scope>
    <source>
        <strain evidence="3">NBRC 109515</strain>
    </source>
</reference>
<organism evidence="3 4">
    <name type="scientific">Sinosporangium siamense</name>
    <dbReference type="NCBI Taxonomy" id="1367973"/>
    <lineage>
        <taxon>Bacteria</taxon>
        <taxon>Bacillati</taxon>
        <taxon>Actinomycetota</taxon>
        <taxon>Actinomycetes</taxon>
        <taxon>Streptosporangiales</taxon>
        <taxon>Streptosporangiaceae</taxon>
        <taxon>Sinosporangium</taxon>
    </lineage>
</organism>
<evidence type="ECO:0000256" key="1">
    <source>
        <dbReference type="SAM" id="MobiDB-lite"/>
    </source>
</evidence>
<dbReference type="Proteomes" id="UP000606172">
    <property type="component" value="Unassembled WGS sequence"/>
</dbReference>